<dbReference type="InterPro" id="IPR000086">
    <property type="entry name" value="NUDIX_hydrolase_dom"/>
</dbReference>
<comment type="cofactor">
    <cofactor evidence="1">
        <name>Mg(2+)</name>
        <dbReference type="ChEBI" id="CHEBI:18420"/>
    </cofactor>
</comment>
<evidence type="ECO:0000313" key="7">
    <source>
        <dbReference type="Proteomes" id="UP000068164"/>
    </source>
</evidence>
<keyword evidence="4" id="KW-0460">Magnesium</keyword>
<dbReference type="EMBL" id="LNCD01000008">
    <property type="protein sequence ID" value="KWV59718.1"/>
    <property type="molecule type" value="Genomic_DNA"/>
</dbReference>
<dbReference type="Gene3D" id="3.90.79.10">
    <property type="entry name" value="Nucleoside Triphosphate Pyrophosphohydrolase"/>
    <property type="match status" value="1"/>
</dbReference>
<dbReference type="PANTHER" id="PTHR12629">
    <property type="entry name" value="DIPHOSPHOINOSITOL POLYPHOSPHATE PHOSPHOHYDROLASE"/>
    <property type="match status" value="1"/>
</dbReference>
<dbReference type="GO" id="GO:0005737">
    <property type="term" value="C:cytoplasm"/>
    <property type="evidence" value="ECO:0007669"/>
    <property type="project" value="TreeGrafter"/>
</dbReference>
<evidence type="ECO:0000313" key="6">
    <source>
        <dbReference type="EMBL" id="KWV59718.1"/>
    </source>
</evidence>
<evidence type="ECO:0000256" key="1">
    <source>
        <dbReference type="ARBA" id="ARBA00001946"/>
    </source>
</evidence>
<dbReference type="GO" id="GO:0046872">
    <property type="term" value="F:metal ion binding"/>
    <property type="evidence" value="ECO:0007669"/>
    <property type="project" value="UniProtKB-KW"/>
</dbReference>
<name>A0A109K2W8_9HYPH</name>
<evidence type="ECO:0000256" key="4">
    <source>
        <dbReference type="ARBA" id="ARBA00022842"/>
    </source>
</evidence>
<proteinExistence type="predicted"/>
<dbReference type="RefSeq" id="WP_062368507.1">
    <property type="nucleotide sequence ID" value="NZ_LNCD01000008.1"/>
</dbReference>
<dbReference type="Pfam" id="PF00293">
    <property type="entry name" value="NUDIX"/>
    <property type="match status" value="1"/>
</dbReference>
<evidence type="ECO:0000256" key="3">
    <source>
        <dbReference type="ARBA" id="ARBA00022801"/>
    </source>
</evidence>
<dbReference type="Proteomes" id="UP000068164">
    <property type="component" value="Unassembled WGS sequence"/>
</dbReference>
<dbReference type="InterPro" id="IPR047198">
    <property type="entry name" value="DDP-like_NUDIX"/>
</dbReference>
<gene>
    <name evidence="6" type="ORF">AS026_28070</name>
</gene>
<feature type="domain" description="Nudix hydrolase" evidence="5">
    <location>
        <begin position="22"/>
        <end position="154"/>
    </location>
</feature>
<organism evidence="6 7">
    <name type="scientific">Rhizobium altiplani</name>
    <dbReference type="NCBI Taxonomy" id="1864509"/>
    <lineage>
        <taxon>Bacteria</taxon>
        <taxon>Pseudomonadati</taxon>
        <taxon>Pseudomonadota</taxon>
        <taxon>Alphaproteobacteria</taxon>
        <taxon>Hyphomicrobiales</taxon>
        <taxon>Rhizobiaceae</taxon>
        <taxon>Rhizobium/Agrobacterium group</taxon>
        <taxon>Rhizobium</taxon>
    </lineage>
</organism>
<sequence length="165" mass="19340">MDQPDRHFSKLTPYTHRVFAGDLAEQVGALCYRKSLRGIDILLITTRQTKRWTIPKGWPCVDLKAYQAAEREAWEEAGVRGKIRKKTFGHYTYTKYLKDNEHVTSIVGVYLLEVRRERLKFPERDQRDLIWRHPREAAVLVQEPELKGLILKLGRKWKASARPVA</sequence>
<keyword evidence="7" id="KW-1185">Reference proteome</keyword>
<evidence type="ECO:0000259" key="5">
    <source>
        <dbReference type="PROSITE" id="PS51462"/>
    </source>
</evidence>
<keyword evidence="2" id="KW-0479">Metal-binding</keyword>
<dbReference type="GO" id="GO:0016462">
    <property type="term" value="F:pyrophosphatase activity"/>
    <property type="evidence" value="ECO:0007669"/>
    <property type="project" value="InterPro"/>
</dbReference>
<accession>A0A109K2W8</accession>
<dbReference type="SUPFAM" id="SSF55811">
    <property type="entry name" value="Nudix"/>
    <property type="match status" value="1"/>
</dbReference>
<dbReference type="InterPro" id="IPR015797">
    <property type="entry name" value="NUDIX_hydrolase-like_dom_sf"/>
</dbReference>
<dbReference type="PROSITE" id="PS51462">
    <property type="entry name" value="NUDIX"/>
    <property type="match status" value="1"/>
</dbReference>
<keyword evidence="3" id="KW-0378">Hydrolase</keyword>
<evidence type="ECO:0000256" key="2">
    <source>
        <dbReference type="ARBA" id="ARBA00022723"/>
    </source>
</evidence>
<comment type="caution">
    <text evidence="6">The sequence shown here is derived from an EMBL/GenBank/DDBJ whole genome shotgun (WGS) entry which is preliminary data.</text>
</comment>
<reference evidence="6 7" key="1">
    <citation type="submission" date="2015-11" db="EMBL/GenBank/DDBJ databases">
        <title>Draft Genome Sequence of the Strain BR 10423 (Rhizobium sp.) isolated from nodules of Mimosa pudica.</title>
        <authorList>
            <person name="Barauna A.C."/>
            <person name="Zilli J.E."/>
            <person name="Simoes-Araujo J.L."/>
            <person name="Reis V.M."/>
            <person name="James E.K."/>
            <person name="Reis F.B.Jr."/>
            <person name="Rouws L.F."/>
            <person name="Passos S.R."/>
            <person name="Gois S.R."/>
        </authorList>
    </citation>
    <scope>NUCLEOTIDE SEQUENCE [LARGE SCALE GENOMIC DNA]</scope>
    <source>
        <strain evidence="6 7">BR10423</strain>
    </source>
</reference>
<dbReference type="AlphaFoldDB" id="A0A109K2W8"/>
<dbReference type="PANTHER" id="PTHR12629:SF0">
    <property type="entry name" value="DIPHOSPHOINOSITOL-POLYPHOSPHATE DIPHOSPHATASE"/>
    <property type="match status" value="1"/>
</dbReference>
<dbReference type="OrthoDB" id="7066910at2"/>
<protein>
    <submittedName>
        <fullName evidence="6">DNA mismatch repair protein MutT</fullName>
    </submittedName>
</protein>
<dbReference type="CDD" id="cd04666">
    <property type="entry name" value="NUDIX_DIPP2_like_Nudt4"/>
    <property type="match status" value="1"/>
</dbReference>